<feature type="repeat" description="TPR" evidence="2">
    <location>
        <begin position="413"/>
        <end position="446"/>
    </location>
</feature>
<dbReference type="InterPro" id="IPR051478">
    <property type="entry name" value="Beta-lactamase-like_AB/R"/>
</dbReference>
<evidence type="ECO:0000313" key="5">
    <source>
        <dbReference type="Proteomes" id="UP000199321"/>
    </source>
</evidence>
<proteinExistence type="inferred from homology"/>
<dbReference type="SUPFAM" id="SSF56601">
    <property type="entry name" value="beta-lactamase/transpeptidase-like"/>
    <property type="match status" value="1"/>
</dbReference>
<dbReference type="AlphaFoldDB" id="A0A1G7H1K4"/>
<dbReference type="InterPro" id="IPR012338">
    <property type="entry name" value="Beta-lactam/transpept-like"/>
</dbReference>
<sequence>MNKLLLIPIFVILAFSCKTNSIISTEKTVDPIEYSMDNTAKLILDNPEINSISIGVYKDDTTYTKYYGEIDKGIGNKANDNSIFELASVTKTFTAYITAQAVLEGKLSLDDDIRKYLDGSYSNLEFDNRSILIKDILTHTSGMKRTHFSKVLSNMFSIDVTESERKAITEYNETDFIRDLKDFKLEVIPGKKYDYSGFVAPELLAMILEKVYQKPYTELLEEFILEKAQMNHTSMHVANEDKKHVLNGYTNNNQKVQPLQTPLTGAGGGLKSTVPDMLKYIKFLLEKDNPVVEEMRKPLFYDENEDDEYGYFWMVDGDDLMLLNGGTGGSVNWLILLPNMNSGFTVSFNYNGDSAGDLINTMASLLITDLLNYPTKNASYLIKKYIYETPDNWVEKYQQLKKYHGKAYNFDDGSLLNNLGYEFLEINKTKEAIQVFELLVSEFPDSSKAYDSLGEGYFLTKQYNRSLSNYKKSLELDPKSKNAIDMIKKLELIKSNE</sequence>
<comment type="similarity">
    <text evidence="1">Belongs to the beta-lactamase family.</text>
</comment>
<evidence type="ECO:0000259" key="3">
    <source>
        <dbReference type="Pfam" id="PF00144"/>
    </source>
</evidence>
<evidence type="ECO:0000256" key="1">
    <source>
        <dbReference type="ARBA" id="ARBA00038473"/>
    </source>
</evidence>
<dbReference type="RefSeq" id="WP_093144614.1">
    <property type="nucleotide sequence ID" value="NZ_BMWO01000005.1"/>
</dbReference>
<reference evidence="4 5" key="1">
    <citation type="submission" date="2016-10" db="EMBL/GenBank/DDBJ databases">
        <authorList>
            <person name="de Groot N.N."/>
        </authorList>
    </citation>
    <scope>NUCLEOTIDE SEQUENCE [LARGE SCALE GENOMIC DNA]</scope>
    <source>
        <strain evidence="4 5">DSM 16195</strain>
    </source>
</reference>
<gene>
    <name evidence="4" type="ORF">SAMN05421855_103473</name>
</gene>
<dbReference type="SUPFAM" id="SSF48452">
    <property type="entry name" value="TPR-like"/>
    <property type="match status" value="1"/>
</dbReference>
<dbReference type="PROSITE" id="PS51257">
    <property type="entry name" value="PROKAR_LIPOPROTEIN"/>
    <property type="match status" value="1"/>
</dbReference>
<feature type="domain" description="Beta-lactamase-related" evidence="3">
    <location>
        <begin position="47"/>
        <end position="357"/>
    </location>
</feature>
<dbReference type="Pfam" id="PF00144">
    <property type="entry name" value="Beta-lactamase"/>
    <property type="match status" value="1"/>
</dbReference>
<dbReference type="InterPro" id="IPR011990">
    <property type="entry name" value="TPR-like_helical_dom_sf"/>
</dbReference>
<dbReference type="InterPro" id="IPR001466">
    <property type="entry name" value="Beta-lactam-related"/>
</dbReference>
<dbReference type="STRING" id="227084.SAMN05421855_103473"/>
<dbReference type="InterPro" id="IPR019734">
    <property type="entry name" value="TPR_rpt"/>
</dbReference>
<keyword evidence="2" id="KW-0802">TPR repeat</keyword>
<dbReference type="PROSITE" id="PS50005">
    <property type="entry name" value="TPR"/>
    <property type="match status" value="2"/>
</dbReference>
<evidence type="ECO:0000313" key="4">
    <source>
        <dbReference type="EMBL" id="SDE94316.1"/>
    </source>
</evidence>
<name>A0A1G7H1K4_9FLAO</name>
<dbReference type="OrthoDB" id="9793489at2"/>
<dbReference type="EMBL" id="FNBA01000003">
    <property type="protein sequence ID" value="SDE94316.1"/>
    <property type="molecule type" value="Genomic_DNA"/>
</dbReference>
<dbReference type="SMART" id="SM00028">
    <property type="entry name" value="TPR"/>
    <property type="match status" value="2"/>
</dbReference>
<dbReference type="Gene3D" id="3.40.710.10">
    <property type="entry name" value="DD-peptidase/beta-lactamase superfamily"/>
    <property type="match status" value="1"/>
</dbReference>
<dbReference type="PANTHER" id="PTHR22935:SF95">
    <property type="entry name" value="BETA-LACTAMASE-LIKE 1-RELATED"/>
    <property type="match status" value="1"/>
</dbReference>
<feature type="repeat" description="TPR" evidence="2">
    <location>
        <begin position="447"/>
        <end position="480"/>
    </location>
</feature>
<dbReference type="Proteomes" id="UP000199321">
    <property type="component" value="Unassembled WGS sequence"/>
</dbReference>
<evidence type="ECO:0000256" key="2">
    <source>
        <dbReference type="PROSITE-ProRule" id="PRU00339"/>
    </source>
</evidence>
<protein>
    <submittedName>
        <fullName evidence="4">CubicO group peptidase, beta-lactamase class C family</fullName>
    </submittedName>
</protein>
<dbReference type="Gene3D" id="1.25.40.10">
    <property type="entry name" value="Tetratricopeptide repeat domain"/>
    <property type="match status" value="1"/>
</dbReference>
<accession>A0A1G7H1K4</accession>
<keyword evidence="5" id="KW-1185">Reference proteome</keyword>
<organism evidence="4 5">
    <name type="scientific">Ulvibacter litoralis</name>
    <dbReference type="NCBI Taxonomy" id="227084"/>
    <lineage>
        <taxon>Bacteria</taxon>
        <taxon>Pseudomonadati</taxon>
        <taxon>Bacteroidota</taxon>
        <taxon>Flavobacteriia</taxon>
        <taxon>Flavobacteriales</taxon>
        <taxon>Flavobacteriaceae</taxon>
        <taxon>Ulvibacter</taxon>
    </lineage>
</organism>
<dbReference type="PANTHER" id="PTHR22935">
    <property type="entry name" value="PENICILLIN-BINDING PROTEIN"/>
    <property type="match status" value="1"/>
</dbReference>